<feature type="region of interest" description="Disordered" evidence="5">
    <location>
        <begin position="941"/>
        <end position="995"/>
    </location>
</feature>
<dbReference type="STRING" id="1858805.M5G9Q9"/>
<dbReference type="SMART" id="SM00291">
    <property type="entry name" value="ZnF_ZZ"/>
    <property type="match status" value="6"/>
</dbReference>
<keyword evidence="2 4" id="KW-0863">Zinc-finger</keyword>
<name>M5G9Q9_DACPD</name>
<evidence type="ECO:0000313" key="7">
    <source>
        <dbReference type="EMBL" id="EJU02607.1"/>
    </source>
</evidence>
<feature type="compositionally biased region" description="Basic residues" evidence="5">
    <location>
        <begin position="463"/>
        <end position="473"/>
    </location>
</feature>
<sequence>MPYTIKASYYGQMRKLKPLDREGMPNWDEISSEVRRVFSCADNIGFADIAFVDGGNPASLDWGTTIRNELDWLYFLRNRVWTRNDIPHNAVFKVQVIDCSQTNGAKQESLLDEIHNYRSPATATVTAAPAPASVRSDTSHKTESCCSVSKAKRDMAELLKKFTSDFENLTVDFKEGANDDSHEEEKVPSPPAKSAPLPNQTQLSPVVIICDGCDCHVTGKRYKCETCPDFDFCEECYNLNTTRFGTYGHPHTFKVASLDMGAVWSAPAAQSAPAPQPELKSAEEPVHGAFCNSCFRGITGTRYKCTNCLDYDLCSSCILQRTIVHRPGHIFVNLREPGEVFTWNMEHEENMPDIIRAFNDDPPAGFEFTLHPATCDICNSGIAGVRYKCLDCPDYDLCSGCLFHRKELHDPGHHFLLIDRPTNVVKHLVSDGVEERQHRHHHDHHDGHRHSHEHTHDGETRERRRHHRHRHAARGPEPVPANAPVPEPIPVFAPSAPAHGVGARSTHPANCNMCSSQIVGVRYKCIDCPDYDTCESCFAITEEQHPEHSFIRISNPADFIRRSGASTRRMPSHNATCNACNERIPSSGPRYKCTHPSCPDFDLCPDCEALPIPVHPVEHALLKLRVPASMIEPREVLKNEAQEAPAEYPAWCDNCGGKIVGVRYKCAECDDFDLCAACESLPTAHNKAHVLLKMKKPVYTRARPDMRSPRPRASNNPFISPKETATATPEVLPSLGSEPVLPQTESSVVSDQLAKNMTQRPAAPITIDALLSHPMTSIPPIVDINNKPFKPTLEESSELHGIFVEDLSIPDGHQLPPNSRFIKRWRLFNPGSEAWPADTALAFTGGALMGAPLSVSVGAVPVKKDKVVEVAMQAVSLGKQVGFWSLSQGGKLFGDRLWVDIEVINVTNTSMQASTVAREGSASSSLASSVVVMPAAPSVAGSAADADAPAPTSPLSETRPAEPQADSDVEESSHGLSSNVSVVSLSEGDSDDEDWNDAALAAGRSTGVHPPEMDDGWAEVANALERDAHRASADAQADREDAVLRDRNGYVLVFDESDEE</sequence>
<dbReference type="EMBL" id="JH795861">
    <property type="protein sequence ID" value="EJU02607.1"/>
    <property type="molecule type" value="Genomic_DNA"/>
</dbReference>
<dbReference type="FunFam" id="3.30.60.90:FF:000007">
    <property type="entry name" value="Next to BRCA1 gene 1 protein"/>
    <property type="match status" value="1"/>
</dbReference>
<dbReference type="CDD" id="cd14947">
    <property type="entry name" value="NBR1_like"/>
    <property type="match status" value="1"/>
</dbReference>
<feature type="region of interest" description="Disordered" evidence="5">
    <location>
        <begin position="434"/>
        <end position="482"/>
    </location>
</feature>
<dbReference type="Gene3D" id="2.60.40.10">
    <property type="entry name" value="Immunoglobulins"/>
    <property type="match status" value="1"/>
</dbReference>
<feature type="domain" description="ZZ-type" evidence="6">
    <location>
        <begin position="647"/>
        <end position="699"/>
    </location>
</feature>
<dbReference type="Pfam" id="PF16158">
    <property type="entry name" value="N_BRCA1_IG"/>
    <property type="match status" value="1"/>
</dbReference>
<dbReference type="GO" id="GO:0008270">
    <property type="term" value="F:zinc ion binding"/>
    <property type="evidence" value="ECO:0007669"/>
    <property type="project" value="UniProtKB-KW"/>
</dbReference>
<feature type="compositionally biased region" description="Polar residues" evidence="5">
    <location>
        <begin position="713"/>
        <end position="726"/>
    </location>
</feature>
<dbReference type="GO" id="GO:0005737">
    <property type="term" value="C:cytoplasm"/>
    <property type="evidence" value="ECO:0007669"/>
    <property type="project" value="UniProtKB-ARBA"/>
</dbReference>
<keyword evidence="1" id="KW-0479">Metal-binding</keyword>
<evidence type="ECO:0000256" key="1">
    <source>
        <dbReference type="ARBA" id="ARBA00022723"/>
    </source>
</evidence>
<keyword evidence="3" id="KW-0862">Zinc</keyword>
<evidence type="ECO:0000256" key="3">
    <source>
        <dbReference type="ARBA" id="ARBA00022833"/>
    </source>
</evidence>
<dbReference type="PANTHER" id="PTHR20930:SF0">
    <property type="entry name" value="PROTEIN ILRUN"/>
    <property type="match status" value="1"/>
</dbReference>
<gene>
    <name evidence="7" type="ORF">DACRYDRAFT_21658</name>
</gene>
<dbReference type="GO" id="GO:0070013">
    <property type="term" value="C:intracellular organelle lumen"/>
    <property type="evidence" value="ECO:0007669"/>
    <property type="project" value="UniProtKB-ARBA"/>
</dbReference>
<feature type="domain" description="ZZ-type" evidence="6">
    <location>
        <begin position="286"/>
        <end position="339"/>
    </location>
</feature>
<dbReference type="OMA" id="STHPANC"/>
<dbReference type="AlphaFoldDB" id="M5G9Q9"/>
<dbReference type="GeneID" id="63687549"/>
<dbReference type="HOGENOM" id="CLU_296670_0_0_1"/>
<dbReference type="InterPro" id="IPR000433">
    <property type="entry name" value="Znf_ZZ"/>
</dbReference>
<proteinExistence type="predicted"/>
<evidence type="ECO:0000256" key="4">
    <source>
        <dbReference type="PROSITE-ProRule" id="PRU00228"/>
    </source>
</evidence>
<dbReference type="Proteomes" id="UP000030653">
    <property type="component" value="Unassembled WGS sequence"/>
</dbReference>
<feature type="domain" description="ZZ-type" evidence="6">
    <location>
        <begin position="205"/>
        <end position="261"/>
    </location>
</feature>
<dbReference type="PANTHER" id="PTHR20930">
    <property type="entry name" value="OVARIAN CARCINOMA ANTIGEN CA125-RELATED"/>
    <property type="match status" value="1"/>
</dbReference>
<feature type="compositionally biased region" description="Low complexity" evidence="5">
    <location>
        <begin position="974"/>
        <end position="987"/>
    </location>
</feature>
<dbReference type="RefSeq" id="XP_040629501.1">
    <property type="nucleotide sequence ID" value="XM_040772487.1"/>
</dbReference>
<feature type="domain" description="ZZ-type" evidence="6">
    <location>
        <begin position="572"/>
        <end position="629"/>
    </location>
</feature>
<evidence type="ECO:0000259" key="6">
    <source>
        <dbReference type="PROSITE" id="PS50135"/>
    </source>
</evidence>
<dbReference type="PROSITE" id="PS50135">
    <property type="entry name" value="ZF_ZZ_2"/>
    <property type="match status" value="6"/>
</dbReference>
<keyword evidence="8" id="KW-1185">Reference proteome</keyword>
<feature type="compositionally biased region" description="Basic residues" evidence="5">
    <location>
        <begin position="438"/>
        <end position="453"/>
    </location>
</feature>
<dbReference type="InterPro" id="IPR013783">
    <property type="entry name" value="Ig-like_fold"/>
</dbReference>
<accession>M5G9Q9</accession>
<dbReference type="Pfam" id="PF00569">
    <property type="entry name" value="ZZ"/>
    <property type="match status" value="6"/>
</dbReference>
<dbReference type="InterPro" id="IPR043145">
    <property type="entry name" value="Znf_ZZ_sf"/>
</dbReference>
<dbReference type="InterPro" id="IPR032350">
    <property type="entry name" value="Nbr1_FW"/>
</dbReference>
<evidence type="ECO:0000256" key="5">
    <source>
        <dbReference type="SAM" id="MobiDB-lite"/>
    </source>
</evidence>
<feature type="region of interest" description="Disordered" evidence="5">
    <location>
        <begin position="702"/>
        <end position="726"/>
    </location>
</feature>
<feature type="compositionally biased region" description="Basic and acidic residues" evidence="5">
    <location>
        <begin position="177"/>
        <end position="187"/>
    </location>
</feature>
<dbReference type="PROSITE" id="PS01357">
    <property type="entry name" value="ZF_ZZ_1"/>
    <property type="match status" value="2"/>
</dbReference>
<feature type="region of interest" description="Disordered" evidence="5">
    <location>
        <begin position="177"/>
        <end position="199"/>
    </location>
</feature>
<dbReference type="CDD" id="cd02340">
    <property type="entry name" value="ZZ_NBR1_like"/>
    <property type="match status" value="4"/>
</dbReference>
<reference evidence="7 8" key="1">
    <citation type="journal article" date="2012" name="Science">
        <title>The Paleozoic origin of enzymatic lignin decomposition reconstructed from 31 fungal genomes.</title>
        <authorList>
            <person name="Floudas D."/>
            <person name="Binder M."/>
            <person name="Riley R."/>
            <person name="Barry K."/>
            <person name="Blanchette R.A."/>
            <person name="Henrissat B."/>
            <person name="Martinez A.T."/>
            <person name="Otillar R."/>
            <person name="Spatafora J.W."/>
            <person name="Yadav J.S."/>
            <person name="Aerts A."/>
            <person name="Benoit I."/>
            <person name="Boyd A."/>
            <person name="Carlson A."/>
            <person name="Copeland A."/>
            <person name="Coutinho P.M."/>
            <person name="de Vries R.P."/>
            <person name="Ferreira P."/>
            <person name="Findley K."/>
            <person name="Foster B."/>
            <person name="Gaskell J."/>
            <person name="Glotzer D."/>
            <person name="Gorecki P."/>
            <person name="Heitman J."/>
            <person name="Hesse C."/>
            <person name="Hori C."/>
            <person name="Igarashi K."/>
            <person name="Jurgens J.A."/>
            <person name="Kallen N."/>
            <person name="Kersten P."/>
            <person name="Kohler A."/>
            <person name="Kuees U."/>
            <person name="Kumar T.K.A."/>
            <person name="Kuo A."/>
            <person name="LaButti K."/>
            <person name="Larrondo L.F."/>
            <person name="Lindquist E."/>
            <person name="Ling A."/>
            <person name="Lombard V."/>
            <person name="Lucas S."/>
            <person name="Lundell T."/>
            <person name="Martin R."/>
            <person name="McLaughlin D.J."/>
            <person name="Morgenstern I."/>
            <person name="Morin E."/>
            <person name="Murat C."/>
            <person name="Nagy L.G."/>
            <person name="Nolan M."/>
            <person name="Ohm R.A."/>
            <person name="Patyshakuliyeva A."/>
            <person name="Rokas A."/>
            <person name="Ruiz-Duenas F.J."/>
            <person name="Sabat G."/>
            <person name="Salamov A."/>
            <person name="Samejima M."/>
            <person name="Schmutz J."/>
            <person name="Slot J.C."/>
            <person name="St John F."/>
            <person name="Stenlid J."/>
            <person name="Sun H."/>
            <person name="Sun S."/>
            <person name="Syed K."/>
            <person name="Tsang A."/>
            <person name="Wiebenga A."/>
            <person name="Young D."/>
            <person name="Pisabarro A."/>
            <person name="Eastwood D.C."/>
            <person name="Martin F."/>
            <person name="Cullen D."/>
            <person name="Grigoriev I.V."/>
            <person name="Hibbett D.S."/>
        </authorList>
    </citation>
    <scope>NUCLEOTIDE SEQUENCE [LARGE SCALE GENOMIC DNA]</scope>
    <source>
        <strain evidence="7 8">DJM-731 SS1</strain>
    </source>
</reference>
<organism evidence="7 8">
    <name type="scientific">Dacryopinax primogenitus (strain DJM 731)</name>
    <name type="common">Brown rot fungus</name>
    <dbReference type="NCBI Taxonomy" id="1858805"/>
    <lineage>
        <taxon>Eukaryota</taxon>
        <taxon>Fungi</taxon>
        <taxon>Dikarya</taxon>
        <taxon>Basidiomycota</taxon>
        <taxon>Agaricomycotina</taxon>
        <taxon>Dacrymycetes</taxon>
        <taxon>Dacrymycetales</taxon>
        <taxon>Dacrymycetaceae</taxon>
        <taxon>Dacryopinax</taxon>
    </lineage>
</organism>
<dbReference type="OrthoDB" id="661148at2759"/>
<protein>
    <recommendedName>
        <fullName evidence="6">ZZ-type domain-containing protein</fullName>
    </recommendedName>
</protein>
<dbReference type="SUPFAM" id="SSF57850">
    <property type="entry name" value="RING/U-box"/>
    <property type="match status" value="6"/>
</dbReference>
<evidence type="ECO:0000313" key="8">
    <source>
        <dbReference type="Proteomes" id="UP000030653"/>
    </source>
</evidence>
<dbReference type="CDD" id="cd02249">
    <property type="entry name" value="ZZ"/>
    <property type="match status" value="2"/>
</dbReference>
<feature type="domain" description="ZZ-type" evidence="6">
    <location>
        <begin position="506"/>
        <end position="558"/>
    </location>
</feature>
<feature type="compositionally biased region" description="Low complexity" evidence="5">
    <location>
        <begin position="941"/>
        <end position="956"/>
    </location>
</feature>
<evidence type="ECO:0000256" key="2">
    <source>
        <dbReference type="ARBA" id="ARBA00022771"/>
    </source>
</evidence>
<feature type="domain" description="ZZ-type" evidence="6">
    <location>
        <begin position="370"/>
        <end position="423"/>
    </location>
</feature>
<dbReference type="Gene3D" id="3.30.60.90">
    <property type="match status" value="6"/>
</dbReference>